<comment type="caution">
    <text evidence="1">The sequence shown here is derived from an EMBL/GenBank/DDBJ whole genome shotgun (WGS) entry which is preliminary data.</text>
</comment>
<reference evidence="1 2" key="1">
    <citation type="journal article" date="2016" name="Nat. Commun.">
        <title>Thousands of microbial genomes shed light on interconnected biogeochemical processes in an aquifer system.</title>
        <authorList>
            <person name="Anantharaman K."/>
            <person name="Brown C.T."/>
            <person name="Hug L.A."/>
            <person name="Sharon I."/>
            <person name="Castelle C.J."/>
            <person name="Probst A.J."/>
            <person name="Thomas B.C."/>
            <person name="Singh A."/>
            <person name="Wilkins M.J."/>
            <person name="Karaoz U."/>
            <person name="Brodie E.L."/>
            <person name="Williams K.H."/>
            <person name="Hubbard S.S."/>
            <person name="Banfield J.F."/>
        </authorList>
    </citation>
    <scope>NUCLEOTIDE SEQUENCE [LARGE SCALE GENOMIC DNA]</scope>
</reference>
<accession>A0A1F6SYL4</accession>
<gene>
    <name evidence="1" type="ORF">A2140_09140</name>
</gene>
<sequence>MPKQPSTRLIDQSKGGFAYYLSDEQLAAYARLTPYERLRWVDEIRLFTLMARTPETAERQERLRRGETIVPLTG</sequence>
<name>A0A1F6SYL4_9PROT</name>
<dbReference type="STRING" id="1817756.A2140_09140"/>
<proteinExistence type="predicted"/>
<evidence type="ECO:0000313" key="1">
    <source>
        <dbReference type="EMBL" id="OGI37963.1"/>
    </source>
</evidence>
<protein>
    <submittedName>
        <fullName evidence="1">Uncharacterized protein</fullName>
    </submittedName>
</protein>
<dbReference type="Proteomes" id="UP000178379">
    <property type="component" value="Unassembled WGS sequence"/>
</dbReference>
<evidence type="ECO:0000313" key="2">
    <source>
        <dbReference type="Proteomes" id="UP000178379"/>
    </source>
</evidence>
<organism evidence="1 2">
    <name type="scientific">Candidatus Muproteobacteria bacterium RBG_16_62_13</name>
    <dbReference type="NCBI Taxonomy" id="1817756"/>
    <lineage>
        <taxon>Bacteria</taxon>
        <taxon>Pseudomonadati</taxon>
        <taxon>Pseudomonadota</taxon>
        <taxon>Candidatus Muproteobacteria</taxon>
    </lineage>
</organism>
<dbReference type="AlphaFoldDB" id="A0A1F6SYL4"/>
<dbReference type="EMBL" id="MFSQ01000134">
    <property type="protein sequence ID" value="OGI37963.1"/>
    <property type="molecule type" value="Genomic_DNA"/>
</dbReference>